<dbReference type="CDD" id="cd06558">
    <property type="entry name" value="crotonase-like"/>
    <property type="match status" value="1"/>
</dbReference>
<evidence type="ECO:0000313" key="3">
    <source>
        <dbReference type="Proteomes" id="UP000467249"/>
    </source>
</evidence>
<evidence type="ECO:0000313" key="2">
    <source>
        <dbReference type="EMBL" id="BBZ78782.1"/>
    </source>
</evidence>
<keyword evidence="3" id="KW-1185">Reference proteome</keyword>
<dbReference type="SUPFAM" id="SSF52096">
    <property type="entry name" value="ClpP/crotonase"/>
    <property type="match status" value="1"/>
</dbReference>
<dbReference type="Pfam" id="PF00378">
    <property type="entry name" value="ECH_1"/>
    <property type="match status" value="1"/>
</dbReference>
<accession>A0A6N4WFS4</accession>
<protein>
    <submittedName>
        <fullName evidence="2">Enoyl-CoA hydratase</fullName>
    </submittedName>
</protein>
<comment type="similarity">
    <text evidence="1">Belongs to the enoyl-CoA hydratase/isomerase family.</text>
</comment>
<dbReference type="EMBL" id="AP022620">
    <property type="protein sequence ID" value="BBZ78782.1"/>
    <property type="molecule type" value="Genomic_DNA"/>
</dbReference>
<reference evidence="2 3" key="1">
    <citation type="journal article" date="2019" name="Emerg. Microbes Infect.">
        <title>Comprehensive subspecies identification of 175 nontuberculous mycobacteria species based on 7547 genomic profiles.</title>
        <authorList>
            <person name="Matsumoto Y."/>
            <person name="Kinjo T."/>
            <person name="Motooka D."/>
            <person name="Nabeya D."/>
            <person name="Jung N."/>
            <person name="Uechi K."/>
            <person name="Horii T."/>
            <person name="Iida T."/>
            <person name="Fujita J."/>
            <person name="Nakamura S."/>
        </authorList>
    </citation>
    <scope>NUCLEOTIDE SEQUENCE [LARGE SCALE GENOMIC DNA]</scope>
    <source>
        <strain evidence="2 3">JCM 30275</strain>
    </source>
</reference>
<dbReference type="Gene3D" id="3.90.226.10">
    <property type="entry name" value="2-enoyl-CoA Hydratase, Chain A, domain 1"/>
    <property type="match status" value="1"/>
</dbReference>
<organism evidence="2 3">
    <name type="scientific">Mycolicibacterium anyangense</name>
    <dbReference type="NCBI Taxonomy" id="1431246"/>
    <lineage>
        <taxon>Bacteria</taxon>
        <taxon>Bacillati</taxon>
        <taxon>Actinomycetota</taxon>
        <taxon>Actinomycetes</taxon>
        <taxon>Mycobacteriales</taxon>
        <taxon>Mycobacteriaceae</taxon>
        <taxon>Mycolicibacterium</taxon>
    </lineage>
</organism>
<evidence type="ECO:0000256" key="1">
    <source>
        <dbReference type="ARBA" id="ARBA00005254"/>
    </source>
</evidence>
<sequence>MELETLLYELHGHVATVTLNRPERLNCFNQQMCEDFSRVWQHIRMDDEVRAVVVRAAGERAFCTGVDTNDTLEMVSRPNLWSREDPGSYLSPKANQVWKPVICAVQGMAAGGAFYLLNESDIIICSDDATFFDPHVSYGLAAVLEPVGLAARIPLGEVLRIALMGLNERVSANRALQVGLVSEVTAREELWSRADEIAHQIAANEPLAVQGTVKAIWDSLDVGRTDAIRNGVHYTQLGNGVETVKVNRSGAEKPRWRLR</sequence>
<dbReference type="PANTHER" id="PTHR43802">
    <property type="entry name" value="ENOYL-COA HYDRATASE"/>
    <property type="match status" value="1"/>
</dbReference>
<name>A0A6N4WFS4_9MYCO</name>
<dbReference type="GO" id="GO:0003824">
    <property type="term" value="F:catalytic activity"/>
    <property type="evidence" value="ECO:0007669"/>
    <property type="project" value="UniProtKB-ARBA"/>
</dbReference>
<dbReference type="InterPro" id="IPR001753">
    <property type="entry name" value="Enoyl-CoA_hydra/iso"/>
</dbReference>
<dbReference type="Proteomes" id="UP000467249">
    <property type="component" value="Chromosome"/>
</dbReference>
<proteinExistence type="inferred from homology"/>
<dbReference type="KEGG" id="many:MANY_41190"/>
<gene>
    <name evidence="2" type="primary">paaG_5</name>
    <name evidence="2" type="ORF">MANY_41190</name>
</gene>
<dbReference type="InterPro" id="IPR029045">
    <property type="entry name" value="ClpP/crotonase-like_dom_sf"/>
</dbReference>
<dbReference type="PANTHER" id="PTHR43802:SF1">
    <property type="entry name" value="IP11341P-RELATED"/>
    <property type="match status" value="1"/>
</dbReference>
<dbReference type="AlphaFoldDB" id="A0A6N4WFS4"/>
<dbReference type="RefSeq" id="WP_179967394.1">
    <property type="nucleotide sequence ID" value="NZ_AP022620.1"/>
</dbReference>